<keyword evidence="7" id="KW-1185">Reference proteome</keyword>
<feature type="compositionally biased region" description="Polar residues" evidence="4">
    <location>
        <begin position="527"/>
        <end position="537"/>
    </location>
</feature>
<feature type="active site" description="Proton acceptor" evidence="3">
    <location>
        <position position="207"/>
    </location>
</feature>
<evidence type="ECO:0000313" key="7">
    <source>
        <dbReference type="Proteomes" id="UP000762676"/>
    </source>
</evidence>
<gene>
    <name evidence="6" type="ORF">ElyMa_005690600</name>
</gene>
<proteinExistence type="predicted"/>
<dbReference type="InterPro" id="IPR029035">
    <property type="entry name" value="DHS-like_NAD/FAD-binding_dom"/>
</dbReference>
<accession>A0AAV4FG24</accession>
<dbReference type="Gene3D" id="3.40.50.1220">
    <property type="entry name" value="TPP-binding domain"/>
    <property type="match status" value="1"/>
</dbReference>
<evidence type="ECO:0000256" key="2">
    <source>
        <dbReference type="ARBA" id="ARBA00023027"/>
    </source>
</evidence>
<dbReference type="PANTHER" id="PTHR11085:SF7">
    <property type="entry name" value="NAD-DEPENDENT PROTEIN DEACETYLASE"/>
    <property type="match status" value="1"/>
</dbReference>
<keyword evidence="2" id="KW-0520">NAD</keyword>
<dbReference type="Proteomes" id="UP000762676">
    <property type="component" value="Unassembled WGS sequence"/>
</dbReference>
<feature type="binding site" evidence="3">
    <location>
        <position position="244"/>
    </location>
    <ligand>
        <name>Zn(2+)</name>
        <dbReference type="ChEBI" id="CHEBI:29105"/>
    </ligand>
</feature>
<reference evidence="6 7" key="1">
    <citation type="journal article" date="2021" name="Elife">
        <title>Chloroplast acquisition without the gene transfer in kleptoplastic sea slugs, Plakobranchus ocellatus.</title>
        <authorList>
            <person name="Maeda T."/>
            <person name="Takahashi S."/>
            <person name="Yoshida T."/>
            <person name="Shimamura S."/>
            <person name="Takaki Y."/>
            <person name="Nagai Y."/>
            <person name="Toyoda A."/>
            <person name="Suzuki Y."/>
            <person name="Arimoto A."/>
            <person name="Ishii H."/>
            <person name="Satoh N."/>
            <person name="Nishiyama T."/>
            <person name="Hasebe M."/>
            <person name="Maruyama T."/>
            <person name="Minagawa J."/>
            <person name="Obokata J."/>
            <person name="Shigenobu S."/>
        </authorList>
    </citation>
    <scope>NUCLEOTIDE SEQUENCE [LARGE SCALE GENOMIC DNA]</scope>
</reference>
<comment type="caution">
    <text evidence="6">The sequence shown here is derived from an EMBL/GenBank/DDBJ whole genome shotgun (WGS) entry which is preliminary data.</text>
</comment>
<evidence type="ECO:0000256" key="1">
    <source>
        <dbReference type="ARBA" id="ARBA00022679"/>
    </source>
</evidence>
<dbReference type="Pfam" id="PF02146">
    <property type="entry name" value="SIR2"/>
    <property type="match status" value="1"/>
</dbReference>
<feature type="binding site" evidence="3">
    <location>
        <position position="218"/>
    </location>
    <ligand>
        <name>Zn(2+)</name>
        <dbReference type="ChEBI" id="CHEBI:29105"/>
    </ligand>
</feature>
<dbReference type="CDD" id="cd01408">
    <property type="entry name" value="SIRT1"/>
    <property type="match status" value="1"/>
</dbReference>
<dbReference type="InterPro" id="IPR003000">
    <property type="entry name" value="Sirtuin"/>
</dbReference>
<dbReference type="GO" id="GO:0005634">
    <property type="term" value="C:nucleus"/>
    <property type="evidence" value="ECO:0007669"/>
    <property type="project" value="TreeGrafter"/>
</dbReference>
<sequence length="654" mass="71343">MKPGVINKSPSLSPSPPLRHARKFGSGNTGGKSGNQSDSDSGITAGFRDLSLGNRGRIQSGPKQFDNRRTFCSNGSRLIIRNLTDIANMLKDGHAKNVVIVAGAGISTPCGIPDFRTPGTGLYDNLQQYNVPYPEAIFDIDFFHHNPRPFFTLAKELYPSGKYRPNYIHYFARLLSDRGVLLRMYTQNIDGLERLAGVPPDKLVEAHGTFVTASCVICREKHRGAEIKDAIFDDKLPHCKKTGCYGIVKPDIVFFGEELPKRFYFYLKDMLQTDLVLVMGTSLEVQPFAGIIDTVRWTVPRVLFNRNAVGPFKSGKRSKDFISEGDLIECLQNFVSMAGMKDDMIDLITSAEGAFRLFAPPPPESTHSKPVKKVLSVNKSDPFLAAMWRQNARANLFSDSDSSDSSDLTESESESTSSSGKRPMNSKLPASNKGSKPGSNHSSPSKTSKPIKPSGNHQSSPKNGASNGRPPSGKGLIGSGRAAIGNRSNNNSSGATGQTRNYTSLLSRRKAATPPIQARRFNPSPSPTHNTDNSWTGNMVRRKPPLEASIGGLGRKPPQSPGSHPMKPRSNSVNKATPEKAHSNKVGGFRSVIDRVRSAKPAPRLTYHHRPSPKAMYDARIMTFNATTSSSSDDDDDDDDREDLDDSSSSSDSR</sequence>
<dbReference type="EMBL" id="BMAT01011387">
    <property type="protein sequence ID" value="GFR71876.1"/>
    <property type="molecule type" value="Genomic_DNA"/>
</dbReference>
<evidence type="ECO:0000313" key="6">
    <source>
        <dbReference type="EMBL" id="GFR71876.1"/>
    </source>
</evidence>
<dbReference type="AlphaFoldDB" id="A0AAV4FG24"/>
<organism evidence="6 7">
    <name type="scientific">Elysia marginata</name>
    <dbReference type="NCBI Taxonomy" id="1093978"/>
    <lineage>
        <taxon>Eukaryota</taxon>
        <taxon>Metazoa</taxon>
        <taxon>Spiralia</taxon>
        <taxon>Lophotrochozoa</taxon>
        <taxon>Mollusca</taxon>
        <taxon>Gastropoda</taxon>
        <taxon>Heterobranchia</taxon>
        <taxon>Euthyneura</taxon>
        <taxon>Panpulmonata</taxon>
        <taxon>Sacoglossa</taxon>
        <taxon>Placobranchoidea</taxon>
        <taxon>Plakobranchidae</taxon>
        <taxon>Elysia</taxon>
    </lineage>
</organism>
<dbReference type="GO" id="GO:0046872">
    <property type="term" value="F:metal ion binding"/>
    <property type="evidence" value="ECO:0007669"/>
    <property type="project" value="UniProtKB-KW"/>
</dbReference>
<feature type="compositionally biased region" description="Low complexity" evidence="4">
    <location>
        <begin position="442"/>
        <end position="454"/>
    </location>
</feature>
<evidence type="ECO:0000256" key="4">
    <source>
        <dbReference type="SAM" id="MobiDB-lite"/>
    </source>
</evidence>
<feature type="binding site" evidence="3">
    <location>
        <position position="215"/>
    </location>
    <ligand>
        <name>Zn(2+)</name>
        <dbReference type="ChEBI" id="CHEBI:29105"/>
    </ligand>
</feature>
<name>A0AAV4FG24_9GAST</name>
<dbReference type="InterPro" id="IPR050134">
    <property type="entry name" value="NAD-dep_sirtuin_deacylases"/>
</dbReference>
<evidence type="ECO:0000259" key="5">
    <source>
        <dbReference type="PROSITE" id="PS50305"/>
    </source>
</evidence>
<feature type="compositionally biased region" description="Polar residues" evidence="4">
    <location>
        <begin position="486"/>
        <end position="506"/>
    </location>
</feature>
<feature type="compositionally biased region" description="Acidic residues" evidence="4">
    <location>
        <begin position="632"/>
        <end position="646"/>
    </location>
</feature>
<dbReference type="PANTHER" id="PTHR11085">
    <property type="entry name" value="NAD-DEPENDENT PROTEIN DEACYLASE SIRTUIN-5, MITOCHONDRIAL-RELATED"/>
    <property type="match status" value="1"/>
</dbReference>
<dbReference type="InterPro" id="IPR026591">
    <property type="entry name" value="Sirtuin_cat_small_dom_sf"/>
</dbReference>
<evidence type="ECO:0000256" key="3">
    <source>
        <dbReference type="PROSITE-ProRule" id="PRU00236"/>
    </source>
</evidence>
<feature type="domain" description="Deacetylase sirtuin-type" evidence="5">
    <location>
        <begin position="76"/>
        <end position="341"/>
    </location>
</feature>
<protein>
    <submittedName>
        <fullName evidence="6">NAD-dependent protein deacetylase sirtuin-3-like</fullName>
    </submittedName>
</protein>
<keyword evidence="3" id="KW-0862">Zinc</keyword>
<dbReference type="InterPro" id="IPR026590">
    <property type="entry name" value="Ssirtuin_cat_dom"/>
</dbReference>
<dbReference type="Gene3D" id="3.30.1600.10">
    <property type="entry name" value="SIR2/SIRT2 'Small Domain"/>
    <property type="match status" value="1"/>
</dbReference>
<feature type="region of interest" description="Disordered" evidence="4">
    <location>
        <begin position="397"/>
        <end position="654"/>
    </location>
</feature>
<feature type="compositionally biased region" description="Polar residues" evidence="4">
    <location>
        <begin position="455"/>
        <end position="466"/>
    </location>
</feature>
<dbReference type="GO" id="GO:0070403">
    <property type="term" value="F:NAD+ binding"/>
    <property type="evidence" value="ECO:0007669"/>
    <property type="project" value="InterPro"/>
</dbReference>
<dbReference type="SUPFAM" id="SSF52467">
    <property type="entry name" value="DHS-like NAD/FAD-binding domain"/>
    <property type="match status" value="1"/>
</dbReference>
<feature type="binding site" evidence="3">
    <location>
        <position position="239"/>
    </location>
    <ligand>
        <name>Zn(2+)</name>
        <dbReference type="ChEBI" id="CHEBI:29105"/>
    </ligand>
</feature>
<feature type="compositionally biased region" description="Polar residues" evidence="4">
    <location>
        <begin position="428"/>
        <end position="441"/>
    </location>
</feature>
<keyword evidence="3" id="KW-0479">Metal-binding</keyword>
<dbReference type="GO" id="GO:0017136">
    <property type="term" value="F:histone deacetylase activity, NAD-dependent"/>
    <property type="evidence" value="ECO:0007669"/>
    <property type="project" value="TreeGrafter"/>
</dbReference>
<keyword evidence="1" id="KW-0808">Transferase</keyword>
<feature type="compositionally biased region" description="Acidic residues" evidence="4">
    <location>
        <begin position="401"/>
        <end position="413"/>
    </location>
</feature>
<dbReference type="PROSITE" id="PS50305">
    <property type="entry name" value="SIRTUIN"/>
    <property type="match status" value="1"/>
</dbReference>
<feature type="region of interest" description="Disordered" evidence="4">
    <location>
        <begin position="1"/>
        <end position="46"/>
    </location>
</feature>